<evidence type="ECO:0000256" key="1">
    <source>
        <dbReference type="ARBA" id="ARBA00022737"/>
    </source>
</evidence>
<feature type="compositionally biased region" description="Basic and acidic residues" evidence="2">
    <location>
        <begin position="42"/>
        <end position="55"/>
    </location>
</feature>
<feature type="region of interest" description="Disordered" evidence="2">
    <location>
        <begin position="968"/>
        <end position="988"/>
    </location>
</feature>
<organism evidence="6 7">
    <name type="scientific">Amycolatopsis speibonae</name>
    <dbReference type="NCBI Taxonomy" id="1450224"/>
    <lineage>
        <taxon>Bacteria</taxon>
        <taxon>Bacillati</taxon>
        <taxon>Actinomycetota</taxon>
        <taxon>Actinomycetes</taxon>
        <taxon>Pseudonocardiales</taxon>
        <taxon>Pseudonocardiaceae</taxon>
        <taxon>Amycolatopsis</taxon>
    </lineage>
</organism>
<dbReference type="InterPro" id="IPR022385">
    <property type="entry name" value="Rhs_assc_core"/>
</dbReference>
<keyword evidence="7" id="KW-1185">Reference proteome</keyword>
<feature type="domain" description="DUF6531" evidence="4">
    <location>
        <begin position="740"/>
        <end position="815"/>
    </location>
</feature>
<protein>
    <submittedName>
        <fullName evidence="6">DNA/RNA non-specific endonuclease</fullName>
    </submittedName>
</protein>
<gene>
    <name evidence="6" type="ORF">ACFOSH_08535</name>
</gene>
<dbReference type="NCBIfam" id="TIGR01643">
    <property type="entry name" value="YD_repeat_2x"/>
    <property type="match status" value="4"/>
</dbReference>
<dbReference type="InterPro" id="IPR045351">
    <property type="entry name" value="DUF6531"/>
</dbReference>
<evidence type="ECO:0000256" key="2">
    <source>
        <dbReference type="SAM" id="MobiDB-lite"/>
    </source>
</evidence>
<feature type="region of interest" description="Disordered" evidence="2">
    <location>
        <begin position="2185"/>
        <end position="2204"/>
    </location>
</feature>
<feature type="compositionally biased region" description="Polar residues" evidence="2">
    <location>
        <begin position="2024"/>
        <end position="2041"/>
    </location>
</feature>
<name>A0ABV7NUN3_9PSEU</name>
<dbReference type="Proteomes" id="UP001595645">
    <property type="component" value="Unassembled WGS sequence"/>
</dbReference>
<evidence type="ECO:0000313" key="7">
    <source>
        <dbReference type="Proteomes" id="UP001595645"/>
    </source>
</evidence>
<feature type="domain" description="Teneurin-like YD-shell" evidence="5">
    <location>
        <begin position="2278"/>
        <end position="2433"/>
    </location>
</feature>
<dbReference type="Gene3D" id="2.60.120.200">
    <property type="match status" value="1"/>
</dbReference>
<feature type="compositionally biased region" description="Gly residues" evidence="2">
    <location>
        <begin position="2657"/>
        <end position="2673"/>
    </location>
</feature>
<dbReference type="InterPro" id="IPR056823">
    <property type="entry name" value="TEN-like_YD-shell"/>
</dbReference>
<feature type="domain" description="Teneurin-like YD-shell" evidence="5">
    <location>
        <begin position="2075"/>
        <end position="2260"/>
    </location>
</feature>
<feature type="compositionally biased region" description="Basic and acidic residues" evidence="2">
    <location>
        <begin position="2188"/>
        <end position="2197"/>
    </location>
</feature>
<dbReference type="InterPro" id="IPR050708">
    <property type="entry name" value="T6SS_VgrG/RHS"/>
</dbReference>
<dbReference type="EMBL" id="JBHRWK010000014">
    <property type="protein sequence ID" value="MFC3449477.1"/>
    <property type="molecule type" value="Genomic_DNA"/>
</dbReference>
<evidence type="ECO:0000259" key="3">
    <source>
        <dbReference type="Pfam" id="PF13930"/>
    </source>
</evidence>
<evidence type="ECO:0000313" key="6">
    <source>
        <dbReference type="EMBL" id="MFC3449477.1"/>
    </source>
</evidence>
<reference evidence="7" key="1">
    <citation type="journal article" date="2019" name="Int. J. Syst. Evol. Microbiol.">
        <title>The Global Catalogue of Microorganisms (GCM) 10K type strain sequencing project: providing services to taxonomists for standard genome sequencing and annotation.</title>
        <authorList>
            <consortium name="The Broad Institute Genomics Platform"/>
            <consortium name="The Broad Institute Genome Sequencing Center for Infectious Disease"/>
            <person name="Wu L."/>
            <person name="Ma J."/>
        </authorList>
    </citation>
    <scope>NUCLEOTIDE SEQUENCE [LARGE SCALE GENOMIC DNA]</scope>
    <source>
        <strain evidence="7">CGMCC 4.7676</strain>
    </source>
</reference>
<dbReference type="Pfam" id="PF25023">
    <property type="entry name" value="TEN_YD-shell"/>
    <property type="match status" value="2"/>
</dbReference>
<dbReference type="Pfam" id="PF05593">
    <property type="entry name" value="RHS_repeat"/>
    <property type="match status" value="4"/>
</dbReference>
<keyword evidence="6" id="KW-0255">Endonuclease</keyword>
<dbReference type="InterPro" id="IPR044927">
    <property type="entry name" value="Endonuclea_NS_2"/>
</dbReference>
<feature type="region of interest" description="Disordered" evidence="2">
    <location>
        <begin position="16"/>
        <end position="120"/>
    </location>
</feature>
<feature type="region of interest" description="Disordered" evidence="2">
    <location>
        <begin position="2644"/>
        <end position="2689"/>
    </location>
</feature>
<keyword evidence="1" id="KW-0677">Repeat</keyword>
<dbReference type="Pfam" id="PF13385">
    <property type="entry name" value="Laminin_G_3"/>
    <property type="match status" value="1"/>
</dbReference>
<dbReference type="InterPro" id="IPR006530">
    <property type="entry name" value="YD"/>
</dbReference>
<comment type="caution">
    <text evidence="6">The sequence shown here is derived from an EMBL/GenBank/DDBJ whole genome shotgun (WGS) entry which is preliminary data.</text>
</comment>
<dbReference type="PANTHER" id="PTHR32305:SF15">
    <property type="entry name" value="PROTEIN RHSA-RELATED"/>
    <property type="match status" value="1"/>
</dbReference>
<dbReference type="RefSeq" id="WP_378238179.1">
    <property type="nucleotide sequence ID" value="NZ_JBHRWK010000014.1"/>
</dbReference>
<sequence length="2921" mass="311343">MLAVLLPVAGSAVEYAKPAEPLPLGASLDSPEQRPGTGQGSGRDERPRLEPRDTPRPPGAVADSAAAPPQVNGVVNGGKHVKPAVDQRSGLPAIDPQAVERPQDRTADTQTFDNPDGSRTLRVHTGQANVRKADGGWAPVDLNLQAGPDGRWSPRNAPTAVSFAPLANAGQVATVRLDGGHTLAYALQEATPASARPAAESVTYPGAMPDVDLRLSATGDGLKEELVLHSSKARTSYAFTLHTGALRPRIVDGDVKLIDPAGTVRGVIPAGFMVDGKVDPVTGTGVRSEGVRYSLAQTGAEAWTLRVDLDTAWLRDPSRVFPVVVDPSVGKVWVNEDTYVKSGTTQNNSGNIELEVGSPNGGRTISRSYLKLESVSAALRNQYIIGATLDVLAIHSCQTRPVTLFEVTQGWGNNAVWPGAAAGRALATVDVPALGAGCAGQYLTQFVLPQDIAIQWSHGTALGNGFTIRAANEGDSAAFKRFASANTPNKPYLDVRYAPEGAAYELTDVLLPTNTREGTFTAKVTNQGSSTWAAGGGYRLGYLVKQNGTVIKTSQGVAPGVDVPPGGQATITVPLTALAPGDYELLLTMWNPANEDFHVVYEVPYGSAPLKVQNTPPGSNYQQPGNGATVESLTPTLFARAVDDDNWPNKGFTFQFRICADAALTQNCTDSPWGPESWVPPGGKLAWSKTYYWGVKTHDTVSPSPNWVGPLALTTRVPQPEITSHLAGSPDTVNGPGLDPQIGNYSTVVTDANVATVGPDLTITRTYNSLDPRRDTAFGVGWASRLDTRLVPNRSAQNVVVDVLLTYPNGRQARFGRNPDGSFAPPMGQNVDLVYDSGTGYYTLRDVTGSRWLFDNAGKLIRITDPAGLTEHLEYDTSGHVTAVVNDVSGRSLGITWTGAHVTKVQTPPPAAGQDPLTWNYTYDGDTLTGVCAPGAAPNCTTYGRLAGSHYRSSVMDDGPRGYWRLNEDSGPTTANAAARTPGADSGRQNGLGFGAVGALGGTTDTAAVFDGMASHLTLPDDLLKENMSVSAELWFKTGASGTLLSYADQAFPATAPAKWRPLLYVGIDGHLYGGLSARNVTGPSQVISTNPVNDNGWHHAVLTSEVDRQTLYLDGGAIGTITGLIDHGTLGKLVVGGGVGKNFPSTNGGDFYFNGSIDEVALYQHTLSPFAVGQHFGAARTIDQLTKITLPQDGRVFAEIGYDDRADRAKALTDHDGRKWTLDLPLRNNAERTVALRGPYPEWTYKFDADQGGRQTSIVHKGFDKHWEYNEKGFLKATVDELDNRVEQTTDDRGNVLSRKTCRAVGSCNTSYFTYVTSSDPLDPRRDKVATSSDARSSNATDTRFRTLYAYDTAGRLTTTTFPIPAGQIAAPTEVRTYANGTETAEGGGKVPAGVLIQATDRRNQVATNAFRANGDLAFTRDVMGLVTAYTYDGIGRRLSQREGNAAGGVFGTKNFEYTPKAEIAKITGPAATNTITGVTHTPVTSNVYDGNGNLLEATVSDATGGDVARKTTFGYNAFDQRVSVNYPDGGVVQYERSPDLLKVVTTDVLGTKWTDQFDDEHRLLSRVASGIGADPATSGMGSLRVENRSYDPTGRLERVQDAMNRATRYGYYGDGLLATTTLEGYQPPSGPARDVLLEQRVYDPAGNLTQQVTAGNRKTSTVYDAAGYATESTVDPDGVKRKTTFVRDGAGNPTRASSTGAADPARIETTDFTYAPNGSVRRQDTNASTGLVLSSTTTYDERGLAVANTDRRQVETRNTYDAAGQPVSTIKPAVDVWVNGQKTANVELTESLGHNTFGEVTQSKDSAGNVTTTERDNMGRATAGTLPTYTPPGGQPIAPVTRTVYDRGGNALTVTDHLNRTTTNTYDPYGRVLTSTLPQVGDTPSVLKSSYNGNGELLSSTDATGAREEFTYDELGRRITATQVERYGGQNVFYTARTGYDDAGNVTSQTTPQGFVSTTAYNGANDLIGATDETNRTVTYGYDNSGRQNSVTDPTGLVSTRTYDLAGRMTGTGQVVDGQQQRSSSSSYDGNGNVLQSVSPEGRTVDYGYDFLNRLVKQVEKVDATKSITTWTGYDRLGSRSHFVDGKGNATDYTYNPWGLPESVIEPAVTGATASADRSWTTSYDAVGRATKLVAPGGVTRTREYDDQDRLTIERGAGAEQATTDRAFGYDLAGRVTKVGSPGGDTHYRYDDRGNLRTSQGPMGTATYSYNGDGTLATRADAAGTTTFTYDDAGRLYSAADPITGRTVDYRYDNAGRLSLTKDRALSGRVTRNIGYDKLGRLASDNLTQSTDTSTRVVLGDSYGYDKDDKVTSKTSTRPGAPATNAYGYDGVGRLTSWTAGTQQATYGWDDAGNRSSVNGAAYTYNERNQLLSGGGAAYTYTKRGTVSAVTRGSTTTTSGFDAFDRLVTQGATNYQYDSADRVHTRNNVTLTYDGMSNETVTDGMRTVSRLPDGTALSDKAGAGGKLLYADRHGDVVGRYLGAVVDGQRTFDPFGVVTASSGETSNLGYQGDWTSPDSGDVNMTARWYSPERGGFLSRDDQTLDPKPSVAANRYTYGNSDVMGNVDSDGHNPIAVGIGAVGIGWQIAGAVLVGAAAYAAIDNCIRSCTLPWAGSRVDAVARPIAWSTTKEEVAEEAWWLREQGRNPGLDGPPRGPGTGPGPKVGGGRGGGPGPRPTPPKPPPPPPWVSAALQQAVKLVAGKTVAKIADEIDVVTQNTKVKEKGDEYSKDENRVTDIGPNSWLYREYERRYKTAPEGAVRPGEEEKDYCGGWISYSPLDEQLRATGATAKLCDPLVKGTKTGSKAPKGYKGADENGVPFDKTHLIAAWFGGSGTKLENLIPAYRRDVNRSQIKRVEYAVADAVQKRKETVYYVVTPVYDNTGGNVPSYVKLFAIGSGGTCIDVIVSNVPRRETHYEGACG</sequence>
<proteinExistence type="predicted"/>
<dbReference type="Gene3D" id="2.180.10.10">
    <property type="entry name" value="RHS repeat-associated core"/>
    <property type="match status" value="5"/>
</dbReference>
<feature type="compositionally biased region" description="Pro residues" evidence="2">
    <location>
        <begin position="2674"/>
        <end position="2688"/>
    </location>
</feature>
<dbReference type="InterPro" id="IPR013320">
    <property type="entry name" value="ConA-like_dom_sf"/>
</dbReference>
<feature type="region of interest" description="Disordered" evidence="2">
    <location>
        <begin position="2015"/>
        <end position="2041"/>
    </location>
</feature>
<dbReference type="SUPFAM" id="SSF49899">
    <property type="entry name" value="Concanavalin A-like lectins/glucanases"/>
    <property type="match status" value="1"/>
</dbReference>
<dbReference type="GO" id="GO:0004519">
    <property type="term" value="F:endonuclease activity"/>
    <property type="evidence" value="ECO:0007669"/>
    <property type="project" value="UniProtKB-KW"/>
</dbReference>
<dbReference type="InterPro" id="IPR044929">
    <property type="entry name" value="DNA/RNA_non-sp_Endonuclease_sf"/>
</dbReference>
<dbReference type="NCBIfam" id="TIGR03696">
    <property type="entry name" value="Rhs_assc_core"/>
    <property type="match status" value="1"/>
</dbReference>
<dbReference type="Gene3D" id="3.40.570.10">
    <property type="entry name" value="Extracellular Endonuclease, subunit A"/>
    <property type="match status" value="1"/>
</dbReference>
<keyword evidence="6" id="KW-0378">Hydrolase</keyword>
<feature type="domain" description="Type VII secretion system protein EssD-like" evidence="3">
    <location>
        <begin position="2771"/>
        <end position="2893"/>
    </location>
</feature>
<evidence type="ECO:0000259" key="5">
    <source>
        <dbReference type="Pfam" id="PF25023"/>
    </source>
</evidence>
<dbReference type="Pfam" id="PF13930">
    <property type="entry name" value="Endonuclea_NS_2"/>
    <property type="match status" value="1"/>
</dbReference>
<dbReference type="PANTHER" id="PTHR32305">
    <property type="match status" value="1"/>
</dbReference>
<keyword evidence="6" id="KW-0540">Nuclease</keyword>
<evidence type="ECO:0000259" key="4">
    <source>
        <dbReference type="Pfam" id="PF20148"/>
    </source>
</evidence>
<accession>A0ABV7NUN3</accession>
<dbReference type="InterPro" id="IPR031325">
    <property type="entry name" value="RHS_repeat"/>
</dbReference>
<dbReference type="Pfam" id="PF20148">
    <property type="entry name" value="DUF6531"/>
    <property type="match status" value="1"/>
</dbReference>